<feature type="domain" description="Ig-like" evidence="8">
    <location>
        <begin position="316"/>
        <end position="406"/>
    </location>
</feature>
<dbReference type="GO" id="GO:0005911">
    <property type="term" value="C:cell-cell junction"/>
    <property type="evidence" value="ECO:0007669"/>
    <property type="project" value="TreeGrafter"/>
</dbReference>
<keyword evidence="7" id="KW-0812">Transmembrane</keyword>
<evidence type="ECO:0000256" key="1">
    <source>
        <dbReference type="ARBA" id="ARBA00004479"/>
    </source>
</evidence>
<dbReference type="GO" id="GO:0005886">
    <property type="term" value="C:plasma membrane"/>
    <property type="evidence" value="ECO:0007669"/>
    <property type="project" value="TreeGrafter"/>
</dbReference>
<dbReference type="AlphaFoldDB" id="A0A8B6FTQ5"/>
<comment type="subcellular location">
    <subcellularLocation>
        <location evidence="1">Membrane</location>
        <topology evidence="1">Single-pass type I membrane protein</topology>
    </subcellularLocation>
</comment>
<protein>
    <recommendedName>
        <fullName evidence="8">Ig-like domain-containing protein</fullName>
    </recommendedName>
</protein>
<dbReference type="SMART" id="SM00409">
    <property type="entry name" value="IG"/>
    <property type="match status" value="3"/>
</dbReference>
<dbReference type="GO" id="GO:0098609">
    <property type="term" value="P:cell-cell adhesion"/>
    <property type="evidence" value="ECO:0007669"/>
    <property type="project" value="TreeGrafter"/>
</dbReference>
<dbReference type="Gene3D" id="2.60.40.10">
    <property type="entry name" value="Immunoglobulins"/>
    <property type="match status" value="3"/>
</dbReference>
<gene>
    <name evidence="9" type="ORF">MGAL_10B022587</name>
</gene>
<keyword evidence="3" id="KW-1015">Disulfide bond</keyword>
<evidence type="ECO:0000256" key="7">
    <source>
        <dbReference type="SAM" id="Phobius"/>
    </source>
</evidence>
<evidence type="ECO:0000313" key="9">
    <source>
        <dbReference type="EMBL" id="VDI55288.1"/>
    </source>
</evidence>
<keyword evidence="4" id="KW-0325">Glycoprotein</keyword>
<feature type="domain" description="Ig-like" evidence="8">
    <location>
        <begin position="212"/>
        <end position="303"/>
    </location>
</feature>
<dbReference type="PROSITE" id="PS50835">
    <property type="entry name" value="IG_LIKE"/>
    <property type="match status" value="3"/>
</dbReference>
<keyword evidence="2 7" id="KW-0472">Membrane</keyword>
<reference evidence="9" key="1">
    <citation type="submission" date="2018-11" db="EMBL/GenBank/DDBJ databases">
        <authorList>
            <person name="Alioto T."/>
            <person name="Alioto T."/>
        </authorList>
    </citation>
    <scope>NUCLEOTIDE SEQUENCE</scope>
</reference>
<evidence type="ECO:0000313" key="10">
    <source>
        <dbReference type="Proteomes" id="UP000596742"/>
    </source>
</evidence>
<dbReference type="Pfam" id="PF00047">
    <property type="entry name" value="ig"/>
    <property type="match status" value="1"/>
</dbReference>
<dbReference type="PANTHER" id="PTHR11640:SF31">
    <property type="entry name" value="IRREGULAR CHIASM C-ROUGHEST PROTEIN-RELATED"/>
    <property type="match status" value="1"/>
</dbReference>
<feature type="region of interest" description="Disordered" evidence="6">
    <location>
        <begin position="564"/>
        <end position="587"/>
    </location>
</feature>
<accession>A0A8B6FTQ5</accession>
<evidence type="ECO:0000256" key="4">
    <source>
        <dbReference type="ARBA" id="ARBA00023180"/>
    </source>
</evidence>
<dbReference type="InterPro" id="IPR013151">
    <property type="entry name" value="Immunoglobulin_dom"/>
</dbReference>
<dbReference type="Gene3D" id="3.80.10.10">
    <property type="entry name" value="Ribonuclease Inhibitor"/>
    <property type="match status" value="1"/>
</dbReference>
<dbReference type="OrthoDB" id="6112128at2759"/>
<dbReference type="Proteomes" id="UP000596742">
    <property type="component" value="Unassembled WGS sequence"/>
</dbReference>
<evidence type="ECO:0000259" key="8">
    <source>
        <dbReference type="PROSITE" id="PS50835"/>
    </source>
</evidence>
<dbReference type="SUPFAM" id="SSF48726">
    <property type="entry name" value="Immunoglobulin"/>
    <property type="match status" value="4"/>
</dbReference>
<dbReference type="InterPro" id="IPR013783">
    <property type="entry name" value="Ig-like_fold"/>
</dbReference>
<dbReference type="PANTHER" id="PTHR11640">
    <property type="entry name" value="NEPHRIN"/>
    <property type="match status" value="1"/>
</dbReference>
<evidence type="ECO:0000256" key="3">
    <source>
        <dbReference type="ARBA" id="ARBA00023157"/>
    </source>
</evidence>
<dbReference type="InterPro" id="IPR051275">
    <property type="entry name" value="Cell_adhesion_signaling"/>
</dbReference>
<dbReference type="InterPro" id="IPR003599">
    <property type="entry name" value="Ig_sub"/>
</dbReference>
<evidence type="ECO:0000256" key="2">
    <source>
        <dbReference type="ARBA" id="ARBA00023136"/>
    </source>
</evidence>
<dbReference type="InterPro" id="IPR032675">
    <property type="entry name" value="LRR_dom_sf"/>
</dbReference>
<comment type="caution">
    <text evidence="9">The sequence shown here is derived from an EMBL/GenBank/DDBJ whole genome shotgun (WGS) entry which is preliminary data.</text>
</comment>
<feature type="transmembrane region" description="Helical" evidence="7">
    <location>
        <begin position="535"/>
        <end position="557"/>
    </location>
</feature>
<organism evidence="9 10">
    <name type="scientific">Mytilus galloprovincialis</name>
    <name type="common">Mediterranean mussel</name>
    <dbReference type="NCBI Taxonomy" id="29158"/>
    <lineage>
        <taxon>Eukaryota</taxon>
        <taxon>Metazoa</taxon>
        <taxon>Spiralia</taxon>
        <taxon>Lophotrochozoa</taxon>
        <taxon>Mollusca</taxon>
        <taxon>Bivalvia</taxon>
        <taxon>Autobranchia</taxon>
        <taxon>Pteriomorphia</taxon>
        <taxon>Mytilida</taxon>
        <taxon>Mytiloidea</taxon>
        <taxon>Mytilidae</taxon>
        <taxon>Mytilinae</taxon>
        <taxon>Mytilus</taxon>
    </lineage>
</organism>
<keyword evidence="5" id="KW-0393">Immunoglobulin domain</keyword>
<dbReference type="InterPro" id="IPR036179">
    <property type="entry name" value="Ig-like_dom_sf"/>
</dbReference>
<dbReference type="InterPro" id="IPR007110">
    <property type="entry name" value="Ig-like_dom"/>
</dbReference>
<evidence type="ECO:0000256" key="6">
    <source>
        <dbReference type="SAM" id="MobiDB-lite"/>
    </source>
</evidence>
<keyword evidence="10" id="KW-1185">Reference proteome</keyword>
<dbReference type="EMBL" id="UYJE01007478">
    <property type="protein sequence ID" value="VDI55288.1"/>
    <property type="molecule type" value="Genomic_DNA"/>
</dbReference>
<proteinExistence type="predicted"/>
<feature type="domain" description="Ig-like" evidence="8">
    <location>
        <begin position="113"/>
        <end position="204"/>
    </location>
</feature>
<sequence>MPIDKEVDGCAGDDSRFMNDNEIGEIEPESFVNITTSSGVELIGINPFLKKIETEAFVNLSTTASYFTSENVLCDCDLLWLVYFRHNKSFETQHEKEGGKCANNNKTVTDLVPRDFDCNDNILPVQSCNASQSVDLLCEYNYLTSNLIRWIHSRNGKFIKELNKDFVDESTNTLHFPFCNHDDSGEYTCMLSTDYSLLPSINISVQLLVNGPPIVMNQHTEDDGDDLILSVVFYSIPYDFKIQWLLGNKSLNGDPQYTIDVNNITVGLKQYNVDVTTEGFISNLTIHNFKRRPSDVYNCQISNPYGLIVEQIILGPASLELERRTYCDTSHSIELKCTLNLVGATPVPWIHSNAGQTIRSLQGRHVNTLNILTIPFCNSQDTGDYTCRWKTDILGQAIMEKSTTLSVSGPPFLISHSTSVDGSDTFFSVTFFSKPFPSDPKWYFNNEPVALGTKFLQTTTYSSVQIRQHRVLVNEEGFISNLTVHKAEFGLYKCVILNSFGEVNHLFVIEQEQNKSISFTEATTSPNSTENSVTVIIAISSSVLGVVIVVICIIIFIRRVSPKTSDRYNSTMPTRNEESTYDTISMSTTSRRLDDQADYMEVL</sequence>
<evidence type="ECO:0000256" key="5">
    <source>
        <dbReference type="ARBA" id="ARBA00023319"/>
    </source>
</evidence>
<dbReference type="GO" id="GO:0050839">
    <property type="term" value="F:cell adhesion molecule binding"/>
    <property type="evidence" value="ECO:0007669"/>
    <property type="project" value="TreeGrafter"/>
</dbReference>
<keyword evidence="7" id="KW-1133">Transmembrane helix</keyword>
<name>A0A8B6FTQ5_MYTGA</name>